<dbReference type="STRING" id="210143.A0A1R3JYA5"/>
<dbReference type="InterPro" id="IPR031985">
    <property type="entry name" value="DUF4787"/>
</dbReference>
<protein>
    <recommendedName>
        <fullName evidence="3">Protein SCAI</fullName>
    </recommendedName>
</protein>
<reference evidence="1 2" key="1">
    <citation type="submission" date="2013-09" db="EMBL/GenBank/DDBJ databases">
        <title>Corchorus capsularis genome sequencing.</title>
        <authorList>
            <person name="Alam M."/>
            <person name="Haque M.S."/>
            <person name="Islam M.S."/>
            <person name="Emdad E.M."/>
            <person name="Islam M.M."/>
            <person name="Ahmed B."/>
            <person name="Halim A."/>
            <person name="Hossen Q.M.M."/>
            <person name="Hossain M.Z."/>
            <person name="Ahmed R."/>
            <person name="Khan M.M."/>
            <person name="Islam R."/>
            <person name="Rashid M.M."/>
            <person name="Khan S.A."/>
            <person name="Rahman M.S."/>
            <person name="Alam M."/>
        </authorList>
    </citation>
    <scope>NUCLEOTIDE SEQUENCE [LARGE SCALE GENOMIC DNA]</scope>
    <source>
        <strain evidence="2">cv. CVL-1</strain>
        <tissue evidence="1">Whole seedling</tissue>
    </source>
</reference>
<comment type="caution">
    <text evidence="1">The sequence shown here is derived from an EMBL/GenBank/DDBJ whole genome shotgun (WGS) entry which is preliminary data.</text>
</comment>
<dbReference type="InterPro" id="IPR022709">
    <property type="entry name" value="SCAI"/>
</dbReference>
<dbReference type="Pfam" id="PF12070">
    <property type="entry name" value="SCAI"/>
    <property type="match status" value="1"/>
</dbReference>
<gene>
    <name evidence="1" type="ORF">CCACVL1_03625</name>
</gene>
<keyword evidence="2" id="KW-1185">Reference proteome</keyword>
<dbReference type="Pfam" id="PF16029">
    <property type="entry name" value="DUF4787"/>
    <property type="match status" value="1"/>
</dbReference>
<organism evidence="1 2">
    <name type="scientific">Corchorus capsularis</name>
    <name type="common">Jute</name>
    <dbReference type="NCBI Taxonomy" id="210143"/>
    <lineage>
        <taxon>Eukaryota</taxon>
        <taxon>Viridiplantae</taxon>
        <taxon>Streptophyta</taxon>
        <taxon>Embryophyta</taxon>
        <taxon>Tracheophyta</taxon>
        <taxon>Spermatophyta</taxon>
        <taxon>Magnoliopsida</taxon>
        <taxon>eudicotyledons</taxon>
        <taxon>Gunneridae</taxon>
        <taxon>Pentapetalae</taxon>
        <taxon>rosids</taxon>
        <taxon>malvids</taxon>
        <taxon>Malvales</taxon>
        <taxon>Malvaceae</taxon>
        <taxon>Grewioideae</taxon>
        <taxon>Apeibeae</taxon>
        <taxon>Corchorus</taxon>
    </lineage>
</organism>
<sequence length="707" mass="80229">MAQQQMNNSNINNSNIPVSERYWTLVDKADKKFSKIKDLPYYERNRYDTYFYKVFKVYTQLWKFQQENRQKLVEAGLKRWEIGEIASRIAQLYYGQYMRTSEASYLSEAYIFYEAVLTREYFKEGLCQDFNLANKQLRFLARFLMVCFVLNRREMVHQLVNQLKMLVDECKKTFQDTEFKEWKLVVQEIVRFLKADTAFMNIRPLRYSLVLDPHPDVLPQVAAPAARKNLRLRDAILSSYHHNEIKFSELTLDTFRMLQCLEWEPSGSFYQSTGGKSDQNEALGPSRANYSQDIADPTLPPNPRKAVLYRPSLTHFIAVLATICEELPPDGVLLIYLSASGKMGQALSPSGSGTCSNTIEYVIRDFQSHSIQSDGTSTSSYSSLSDSPNPSACQSKGDCIDFNNGCLQFGNRGIGGSNCIYPSDLIPFTRRPLFIIIESDASEVFKAISGAEKGERAALLLSPSCSFPIGATDSSRHSIGSLFTIFLTAPLQAFCLLLGISSSDVEMDTYKHAESLLSSSLSDWGLTLATSDNLDPVWAQILRDPFLRRVLLRYIFCRAVLTLFNQTFNKKEFHPECMPALPDSVSPMTTASQTVILQLAKIFRATKRLFADGIVLSILECHSYNLFLAKSRNPITDAETKKKKGECYADIDSGLWGEQCKSSSIAKENCALKCLSPTCYELIYESDPLEEGEKDFIRSQEYKYCMY</sequence>
<evidence type="ECO:0000313" key="1">
    <source>
        <dbReference type="EMBL" id="OMO99801.1"/>
    </source>
</evidence>
<proteinExistence type="predicted"/>
<dbReference type="GO" id="GO:0003714">
    <property type="term" value="F:transcription corepressor activity"/>
    <property type="evidence" value="ECO:0007669"/>
    <property type="project" value="InterPro"/>
</dbReference>
<dbReference type="GO" id="GO:0006351">
    <property type="term" value="P:DNA-templated transcription"/>
    <property type="evidence" value="ECO:0007669"/>
    <property type="project" value="InterPro"/>
</dbReference>
<name>A0A1R3JYA5_COCAP</name>
<feature type="non-terminal residue" evidence="1">
    <location>
        <position position="707"/>
    </location>
</feature>
<evidence type="ECO:0008006" key="3">
    <source>
        <dbReference type="Google" id="ProtNLM"/>
    </source>
</evidence>
<accession>A0A1R3JYA5</accession>
<evidence type="ECO:0000313" key="2">
    <source>
        <dbReference type="Proteomes" id="UP000188268"/>
    </source>
</evidence>
<dbReference type="OMA" id="CPDTNEM"/>
<dbReference type="EMBL" id="AWWV01006783">
    <property type="protein sequence ID" value="OMO99801.1"/>
    <property type="molecule type" value="Genomic_DNA"/>
</dbReference>
<dbReference type="AlphaFoldDB" id="A0A1R3JYA5"/>
<dbReference type="PANTHER" id="PTHR21243">
    <property type="entry name" value="PROTEIN SCAI"/>
    <property type="match status" value="1"/>
</dbReference>
<dbReference type="Proteomes" id="UP000188268">
    <property type="component" value="Unassembled WGS sequence"/>
</dbReference>
<dbReference type="Gramene" id="OMO99801">
    <property type="protein sequence ID" value="OMO99801"/>
    <property type="gene ID" value="CCACVL1_03625"/>
</dbReference>
<dbReference type="OrthoDB" id="525027at2759"/>